<keyword evidence="2" id="KW-0238">DNA-binding</keyword>
<evidence type="ECO:0000259" key="4">
    <source>
        <dbReference type="PROSITE" id="PS50995"/>
    </source>
</evidence>
<dbReference type="SUPFAM" id="SSF46785">
    <property type="entry name" value="Winged helix' DNA-binding domain"/>
    <property type="match status" value="1"/>
</dbReference>
<dbReference type="PROSITE" id="PS50995">
    <property type="entry name" value="HTH_MARR_2"/>
    <property type="match status" value="1"/>
</dbReference>
<sequence>MPKFQENSAGFLANQMARLFASGLARRLNALDLAPAQFMVLLELWDEDARTQVDLVAALDVEQATMANTLSRMERDKLIERRPSETDKRVRIVVLTEKARQLQKAAMEGAQAQNAAALAGFSPDEVQTFLSLMSRTIRNLKSEA</sequence>
<dbReference type="InterPro" id="IPR036390">
    <property type="entry name" value="WH_DNA-bd_sf"/>
</dbReference>
<dbReference type="PANTHER" id="PTHR42756:SF1">
    <property type="entry name" value="TRANSCRIPTIONAL REPRESSOR OF EMRAB OPERON"/>
    <property type="match status" value="1"/>
</dbReference>
<keyword evidence="1" id="KW-0805">Transcription regulation</keyword>
<dbReference type="Gene3D" id="1.10.10.10">
    <property type="entry name" value="Winged helix-like DNA-binding domain superfamily/Winged helix DNA-binding domain"/>
    <property type="match status" value="1"/>
</dbReference>
<dbReference type="GO" id="GO:0003700">
    <property type="term" value="F:DNA-binding transcription factor activity"/>
    <property type="evidence" value="ECO:0007669"/>
    <property type="project" value="InterPro"/>
</dbReference>
<dbReference type="AlphaFoldDB" id="A0A366WYV5"/>
<dbReference type="PRINTS" id="PR00598">
    <property type="entry name" value="HTHMARR"/>
</dbReference>
<dbReference type="SMART" id="SM00347">
    <property type="entry name" value="HTH_MARR"/>
    <property type="match status" value="1"/>
</dbReference>
<dbReference type="EMBL" id="QOCE01000029">
    <property type="protein sequence ID" value="RBW55494.1"/>
    <property type="molecule type" value="Genomic_DNA"/>
</dbReference>
<dbReference type="PANTHER" id="PTHR42756">
    <property type="entry name" value="TRANSCRIPTIONAL REGULATOR, MARR"/>
    <property type="match status" value="1"/>
</dbReference>
<dbReference type="InterPro" id="IPR036388">
    <property type="entry name" value="WH-like_DNA-bd_sf"/>
</dbReference>
<protein>
    <submittedName>
        <fullName evidence="5">MarR family transcriptional regulator</fullName>
    </submittedName>
</protein>
<evidence type="ECO:0000256" key="1">
    <source>
        <dbReference type="ARBA" id="ARBA00023015"/>
    </source>
</evidence>
<gene>
    <name evidence="5" type="ORF">DS909_10265</name>
</gene>
<name>A0A366WYV5_9RHOB</name>
<dbReference type="Proteomes" id="UP000252706">
    <property type="component" value="Unassembled WGS sequence"/>
</dbReference>
<dbReference type="RefSeq" id="WP_113823502.1">
    <property type="nucleotide sequence ID" value="NZ_QOCE01000029.1"/>
</dbReference>
<accession>A0A366WYV5</accession>
<evidence type="ECO:0000313" key="6">
    <source>
        <dbReference type="Proteomes" id="UP000252706"/>
    </source>
</evidence>
<dbReference type="OrthoDB" id="511972at2"/>
<dbReference type="InterPro" id="IPR000835">
    <property type="entry name" value="HTH_MarR-typ"/>
</dbReference>
<reference evidence="5 6" key="1">
    <citation type="submission" date="2018-07" db="EMBL/GenBank/DDBJ databases">
        <title>Modular assembly of carbohydrate-degrading microbial communities in the ocean.</title>
        <authorList>
            <person name="Enke T.N."/>
            <person name="Datta M.S."/>
            <person name="Schwartzman J.A."/>
            <person name="Cermak N."/>
            <person name="Schmitz D.A."/>
            <person name="Barrere J."/>
            <person name="Cordero O.X."/>
        </authorList>
    </citation>
    <scope>NUCLEOTIDE SEQUENCE [LARGE SCALE GENOMIC DNA]</scope>
    <source>
        <strain evidence="5 6">C3M10</strain>
    </source>
</reference>
<keyword evidence="3" id="KW-0804">Transcription</keyword>
<proteinExistence type="predicted"/>
<evidence type="ECO:0000256" key="3">
    <source>
        <dbReference type="ARBA" id="ARBA00023163"/>
    </source>
</evidence>
<feature type="domain" description="HTH marR-type" evidence="4">
    <location>
        <begin position="6"/>
        <end position="138"/>
    </location>
</feature>
<dbReference type="Pfam" id="PF01047">
    <property type="entry name" value="MarR"/>
    <property type="match status" value="1"/>
</dbReference>
<organism evidence="5 6">
    <name type="scientific">Phaeobacter gallaeciensis</name>
    <dbReference type="NCBI Taxonomy" id="60890"/>
    <lineage>
        <taxon>Bacteria</taxon>
        <taxon>Pseudomonadati</taxon>
        <taxon>Pseudomonadota</taxon>
        <taxon>Alphaproteobacteria</taxon>
        <taxon>Rhodobacterales</taxon>
        <taxon>Roseobacteraceae</taxon>
        <taxon>Phaeobacter</taxon>
    </lineage>
</organism>
<evidence type="ECO:0000256" key="2">
    <source>
        <dbReference type="ARBA" id="ARBA00023125"/>
    </source>
</evidence>
<dbReference type="GO" id="GO:0003677">
    <property type="term" value="F:DNA binding"/>
    <property type="evidence" value="ECO:0007669"/>
    <property type="project" value="UniProtKB-KW"/>
</dbReference>
<evidence type="ECO:0000313" key="5">
    <source>
        <dbReference type="EMBL" id="RBW55494.1"/>
    </source>
</evidence>
<comment type="caution">
    <text evidence="5">The sequence shown here is derived from an EMBL/GenBank/DDBJ whole genome shotgun (WGS) entry which is preliminary data.</text>
</comment>